<dbReference type="InterPro" id="IPR046348">
    <property type="entry name" value="SIS_dom_sf"/>
</dbReference>
<dbReference type="GO" id="GO:0097173">
    <property type="term" value="P:N-acetylmuramic acid catabolic process"/>
    <property type="evidence" value="ECO:0007669"/>
    <property type="project" value="UniProtKB-UniPathway"/>
</dbReference>
<dbReference type="EC" id="4.2.1.126" evidence="3"/>
<evidence type="ECO:0000313" key="7">
    <source>
        <dbReference type="Proteomes" id="UP000516117"/>
    </source>
</evidence>
<dbReference type="GO" id="GO:0016803">
    <property type="term" value="F:ether hydrolase activity"/>
    <property type="evidence" value="ECO:0007669"/>
    <property type="project" value="TreeGrafter"/>
</dbReference>
<comment type="similarity">
    <text evidence="3">Belongs to the GCKR-like family. MurNAc-6-P etherase subfamily.</text>
</comment>
<dbReference type="InterPro" id="IPR005486">
    <property type="entry name" value="Glucokinase_regulatory_CS"/>
</dbReference>
<gene>
    <name evidence="3" type="primary">murQ</name>
    <name evidence="6" type="ORF">H9L22_12580</name>
</gene>
<feature type="domain" description="SIS" evidence="5">
    <location>
        <begin position="58"/>
        <end position="219"/>
    </location>
</feature>
<dbReference type="GO" id="GO:0016835">
    <property type="term" value="F:carbon-oxygen lyase activity"/>
    <property type="evidence" value="ECO:0007669"/>
    <property type="project" value="UniProtKB-UniRule"/>
</dbReference>
<dbReference type="AlphaFoldDB" id="A0A7H0H3H7"/>
<accession>A0A7H0H3H7</accession>
<keyword evidence="2 3" id="KW-0119">Carbohydrate metabolism</keyword>
<protein>
    <recommendedName>
        <fullName evidence="3">N-acetylmuramic acid 6-phosphate etherase</fullName>
        <shortName evidence="3">MurNAc-6-P etherase</shortName>
        <ecNumber evidence="3">4.2.1.126</ecNumber>
    </recommendedName>
    <alternativeName>
        <fullName evidence="3">N-acetylmuramic acid 6-phosphate hydrolase</fullName>
    </alternativeName>
    <alternativeName>
        <fullName evidence="3">N-acetylmuramic acid 6-phosphate lyase</fullName>
    </alternativeName>
</protein>
<dbReference type="InterPro" id="IPR005488">
    <property type="entry name" value="Etherase_MurQ"/>
</dbReference>
<dbReference type="GO" id="GO:0009254">
    <property type="term" value="P:peptidoglycan turnover"/>
    <property type="evidence" value="ECO:0007669"/>
    <property type="project" value="TreeGrafter"/>
</dbReference>
<dbReference type="KEGG" id="tdf:H9L22_12580"/>
<dbReference type="HAMAP" id="MF_00068">
    <property type="entry name" value="MurQ"/>
    <property type="match status" value="1"/>
</dbReference>
<dbReference type="PANTHER" id="PTHR10088:SF4">
    <property type="entry name" value="GLUCOKINASE REGULATORY PROTEIN"/>
    <property type="match status" value="1"/>
</dbReference>
<dbReference type="PANTHER" id="PTHR10088">
    <property type="entry name" value="GLUCOKINASE REGULATORY PROTEIN"/>
    <property type="match status" value="1"/>
</dbReference>
<feature type="region of interest" description="Disordered" evidence="4">
    <location>
        <begin position="1"/>
        <end position="20"/>
    </location>
</feature>
<evidence type="ECO:0000256" key="3">
    <source>
        <dbReference type="HAMAP-Rule" id="MF_00068"/>
    </source>
</evidence>
<keyword evidence="1 3" id="KW-0456">Lyase</keyword>
<comment type="miscellaneous">
    <text evidence="3">A lyase-type mechanism (elimination/hydration) is suggested for the cleavage of the lactyl ether bond of MurNAc 6-phosphate, with the formation of an alpha,beta-unsaturated aldehyde intermediate with (E)-stereochemistry, followed by the syn addition of water to give product.</text>
</comment>
<dbReference type="Proteomes" id="UP000516117">
    <property type="component" value="Chromosome"/>
</dbReference>
<dbReference type="GO" id="GO:0097367">
    <property type="term" value="F:carbohydrate derivative binding"/>
    <property type="evidence" value="ECO:0007669"/>
    <property type="project" value="InterPro"/>
</dbReference>
<evidence type="ECO:0000256" key="4">
    <source>
        <dbReference type="SAM" id="MobiDB-lite"/>
    </source>
</evidence>
<evidence type="ECO:0000256" key="1">
    <source>
        <dbReference type="ARBA" id="ARBA00023239"/>
    </source>
</evidence>
<keyword evidence="7" id="KW-1185">Reference proteome</keyword>
<dbReference type="InterPro" id="IPR001347">
    <property type="entry name" value="SIS_dom"/>
</dbReference>
<feature type="active site" description="Proton donor" evidence="3">
    <location>
        <position position="86"/>
    </location>
</feature>
<organism evidence="6 7">
    <name type="scientific">Tessaracoccus defluvii</name>
    <dbReference type="NCBI Taxonomy" id="1285901"/>
    <lineage>
        <taxon>Bacteria</taxon>
        <taxon>Bacillati</taxon>
        <taxon>Actinomycetota</taxon>
        <taxon>Actinomycetes</taxon>
        <taxon>Propionibacteriales</taxon>
        <taxon>Propionibacteriaceae</taxon>
        <taxon>Tessaracoccus</taxon>
    </lineage>
</organism>
<comment type="function">
    <text evidence="3">Specifically catalyzes the cleavage of the D-lactyl ether substituent of MurNAc 6-phosphate, producing GlcNAc 6-phosphate and D-lactate.</text>
</comment>
<name>A0A7H0H3H7_9ACTN</name>
<feature type="active site" evidence="3">
    <location>
        <position position="117"/>
    </location>
</feature>
<dbReference type="PROSITE" id="PS01272">
    <property type="entry name" value="GCKR"/>
    <property type="match status" value="1"/>
</dbReference>
<comment type="catalytic activity">
    <reaction evidence="3">
        <text>N-acetyl-D-muramate 6-phosphate + H2O = N-acetyl-D-glucosamine 6-phosphate + (R)-lactate</text>
        <dbReference type="Rhea" id="RHEA:26410"/>
        <dbReference type="ChEBI" id="CHEBI:15377"/>
        <dbReference type="ChEBI" id="CHEBI:16004"/>
        <dbReference type="ChEBI" id="CHEBI:57513"/>
        <dbReference type="ChEBI" id="CHEBI:58722"/>
        <dbReference type="EC" id="4.2.1.126"/>
    </reaction>
</comment>
<dbReference type="InterPro" id="IPR040190">
    <property type="entry name" value="MURQ/GCKR"/>
</dbReference>
<evidence type="ECO:0000256" key="2">
    <source>
        <dbReference type="ARBA" id="ARBA00023277"/>
    </source>
</evidence>
<sequence length="312" mass="31391">MTTQTELGWSTEQSNSASVDLDTRPTSDIVGILLAADAGVAAAVAAVATAITAATDLIVETISSGGVVHYVGSGTSGRMGVLDAVELWPTFRVDDSRVRAHLAGGAGAMTQAVEGAEDDVEAGAALVRAAGDRDLIIGLAASGRTPFVGGALAEARARGLGTVLVSTNPSAPLAELADVAILPDTGPEVLTGSTRLKSATAQKMVLNAMSTASMVRLGKTYSNLMIDMVPSNAKLRARSLRMLRQGSGASEDAAAAALDAAQGSVRVALVSLLAGVDATVAGRALESNPPDAHRPGDPSGIRTAVADLKGTR</sequence>
<dbReference type="UniPathway" id="UPA00342"/>
<evidence type="ECO:0000313" key="6">
    <source>
        <dbReference type="EMBL" id="QNP55093.1"/>
    </source>
</evidence>
<feature type="compositionally biased region" description="Polar residues" evidence="4">
    <location>
        <begin position="1"/>
        <end position="18"/>
    </location>
</feature>
<dbReference type="RefSeq" id="WP_187720229.1">
    <property type="nucleotide sequence ID" value="NZ_BAABBL010000007.1"/>
</dbReference>
<evidence type="ECO:0000259" key="5">
    <source>
        <dbReference type="PROSITE" id="PS51464"/>
    </source>
</evidence>
<dbReference type="SUPFAM" id="SSF53697">
    <property type="entry name" value="SIS domain"/>
    <property type="match status" value="1"/>
</dbReference>
<dbReference type="NCBIfam" id="NF003915">
    <property type="entry name" value="PRK05441.1"/>
    <property type="match status" value="1"/>
</dbReference>
<dbReference type="Pfam" id="PF22645">
    <property type="entry name" value="GKRP_SIS_N"/>
    <property type="match status" value="1"/>
</dbReference>
<comment type="subunit">
    <text evidence="3">Homodimer.</text>
</comment>
<dbReference type="PROSITE" id="PS51464">
    <property type="entry name" value="SIS"/>
    <property type="match status" value="1"/>
</dbReference>
<dbReference type="EMBL" id="CP060789">
    <property type="protein sequence ID" value="QNP55093.1"/>
    <property type="molecule type" value="Genomic_DNA"/>
</dbReference>
<dbReference type="CDD" id="cd05007">
    <property type="entry name" value="SIS_Etherase"/>
    <property type="match status" value="1"/>
</dbReference>
<dbReference type="GO" id="GO:0046348">
    <property type="term" value="P:amino sugar catabolic process"/>
    <property type="evidence" value="ECO:0007669"/>
    <property type="project" value="InterPro"/>
</dbReference>
<proteinExistence type="inferred from homology"/>
<dbReference type="Gene3D" id="1.10.8.1080">
    <property type="match status" value="1"/>
</dbReference>
<comment type="pathway">
    <text evidence="3">Amino-sugar metabolism; N-acetylmuramate degradation.</text>
</comment>
<reference evidence="6 7" key="1">
    <citation type="submission" date="2020-08" db="EMBL/GenBank/DDBJ databases">
        <title>Genome sequence of Tessaracoccus defluvii JCM 17540T.</title>
        <authorList>
            <person name="Hyun D.-W."/>
            <person name="Bae J.-W."/>
        </authorList>
    </citation>
    <scope>NUCLEOTIDE SEQUENCE [LARGE SCALE GENOMIC DNA]</scope>
    <source>
        <strain evidence="6 7">JCM 17540</strain>
    </source>
</reference>
<dbReference type="Gene3D" id="3.40.50.10490">
    <property type="entry name" value="Glucose-6-phosphate isomerase like protein, domain 1"/>
    <property type="match status" value="1"/>
</dbReference>
<dbReference type="NCBIfam" id="NF009222">
    <property type="entry name" value="PRK12570.1"/>
    <property type="match status" value="1"/>
</dbReference>